<gene>
    <name evidence="1" type="ORF">OCV57_03265</name>
</gene>
<accession>A0AAE3IG21</accession>
<dbReference type="InterPro" id="IPR000150">
    <property type="entry name" value="Cof"/>
</dbReference>
<dbReference type="NCBIfam" id="TIGR00099">
    <property type="entry name" value="Cof-subfamily"/>
    <property type="match status" value="1"/>
</dbReference>
<dbReference type="GO" id="GO:0005829">
    <property type="term" value="C:cytosol"/>
    <property type="evidence" value="ECO:0007669"/>
    <property type="project" value="TreeGrafter"/>
</dbReference>
<name>A0AAE3IG21_9FIRM</name>
<dbReference type="NCBIfam" id="TIGR01484">
    <property type="entry name" value="HAD-SF-IIB"/>
    <property type="match status" value="1"/>
</dbReference>
<keyword evidence="1" id="KW-0378">Hydrolase</keyword>
<dbReference type="Gene3D" id="3.30.1240.10">
    <property type="match status" value="1"/>
</dbReference>
<keyword evidence="2" id="KW-1185">Reference proteome</keyword>
<dbReference type="Gene3D" id="3.40.50.1000">
    <property type="entry name" value="HAD superfamily/HAD-like"/>
    <property type="match status" value="1"/>
</dbReference>
<organism evidence="1 2">
    <name type="scientific">Hominimerdicola aceti</name>
    <dbReference type="NCBI Taxonomy" id="2981726"/>
    <lineage>
        <taxon>Bacteria</taxon>
        <taxon>Bacillati</taxon>
        <taxon>Bacillota</taxon>
        <taxon>Clostridia</taxon>
        <taxon>Eubacteriales</taxon>
        <taxon>Oscillospiraceae</taxon>
        <taxon>Hominimerdicola</taxon>
    </lineage>
</organism>
<comment type="caution">
    <text evidence="1">The sequence shown here is derived from an EMBL/GenBank/DDBJ whole genome shotgun (WGS) entry which is preliminary data.</text>
</comment>
<dbReference type="InterPro" id="IPR023214">
    <property type="entry name" value="HAD_sf"/>
</dbReference>
<dbReference type="InterPro" id="IPR006379">
    <property type="entry name" value="HAD-SF_hydro_IIB"/>
</dbReference>
<dbReference type="SFLD" id="SFLDG01144">
    <property type="entry name" value="C2.B.4:_PGP_Like"/>
    <property type="match status" value="1"/>
</dbReference>
<dbReference type="EMBL" id="JAOQJZ010000002">
    <property type="protein sequence ID" value="MCU6704949.1"/>
    <property type="molecule type" value="Genomic_DNA"/>
</dbReference>
<dbReference type="SFLD" id="SFLDG01140">
    <property type="entry name" value="C2.B:_Phosphomannomutase_and_P"/>
    <property type="match status" value="1"/>
</dbReference>
<dbReference type="CDD" id="cd07518">
    <property type="entry name" value="HAD_YbiV-Like"/>
    <property type="match status" value="1"/>
</dbReference>
<evidence type="ECO:0000313" key="1">
    <source>
        <dbReference type="EMBL" id="MCU6704949.1"/>
    </source>
</evidence>
<dbReference type="PANTHER" id="PTHR10000:SF8">
    <property type="entry name" value="HAD SUPERFAMILY HYDROLASE-LIKE, TYPE 3"/>
    <property type="match status" value="1"/>
</dbReference>
<reference evidence="1 2" key="1">
    <citation type="journal article" date="2021" name="ISME Commun">
        <title>Automated analysis of genomic sequences facilitates high-throughput and comprehensive description of bacteria.</title>
        <authorList>
            <person name="Hitch T.C.A."/>
        </authorList>
    </citation>
    <scope>NUCLEOTIDE SEQUENCE [LARGE SCALE GENOMIC DNA]</scope>
    <source>
        <strain evidence="1 2">Sanger_31</strain>
    </source>
</reference>
<evidence type="ECO:0000313" key="2">
    <source>
        <dbReference type="Proteomes" id="UP001208131"/>
    </source>
</evidence>
<dbReference type="SUPFAM" id="SSF56784">
    <property type="entry name" value="HAD-like"/>
    <property type="match status" value="1"/>
</dbReference>
<dbReference type="AlphaFoldDB" id="A0AAE3IG21"/>
<sequence>MIKLIATDMDGTLLDDNKQLPKNFDNIVKRLFNKNIRFVISSGRSYCTLKKQFSEYLDDMTFICDNGAYVVDKGKLLSVSVLPKDTVKEAVRFCDKLGLTVLLCGKNGTWHNSRNDSQHQEIASYYVNQVKMDDLTLVDDDIFKIAVFEESGIENDGYCKLEERFGENFNVQLSGKYWTDIMNKGVTKGTALRTIENRIGVRYEETMAFGDYLNDVDMLNNSYYSFAMSNAHESIKKVANFMTGSNNDNSVMKEIEKHCLA</sequence>
<dbReference type="PANTHER" id="PTHR10000">
    <property type="entry name" value="PHOSPHOSERINE PHOSPHATASE"/>
    <property type="match status" value="1"/>
</dbReference>
<dbReference type="RefSeq" id="WP_267300434.1">
    <property type="nucleotide sequence ID" value="NZ_JAOQJZ010000002.1"/>
</dbReference>
<protein>
    <submittedName>
        <fullName evidence="1">HAD family hydrolase</fullName>
    </submittedName>
</protein>
<dbReference type="Pfam" id="PF08282">
    <property type="entry name" value="Hydrolase_3"/>
    <property type="match status" value="1"/>
</dbReference>
<dbReference type="SFLD" id="SFLDS00003">
    <property type="entry name" value="Haloacid_Dehalogenase"/>
    <property type="match status" value="1"/>
</dbReference>
<dbReference type="GO" id="GO:0000287">
    <property type="term" value="F:magnesium ion binding"/>
    <property type="evidence" value="ECO:0007669"/>
    <property type="project" value="TreeGrafter"/>
</dbReference>
<dbReference type="Proteomes" id="UP001208131">
    <property type="component" value="Unassembled WGS sequence"/>
</dbReference>
<proteinExistence type="predicted"/>
<dbReference type="InterPro" id="IPR036412">
    <property type="entry name" value="HAD-like_sf"/>
</dbReference>
<dbReference type="GO" id="GO:0016791">
    <property type="term" value="F:phosphatase activity"/>
    <property type="evidence" value="ECO:0007669"/>
    <property type="project" value="TreeGrafter"/>
</dbReference>